<dbReference type="SUPFAM" id="SSF46785">
    <property type="entry name" value="Winged helix' DNA-binding domain"/>
    <property type="match status" value="1"/>
</dbReference>
<dbReference type="EMBL" id="JFHD01000012">
    <property type="protein sequence ID" value="KDR29626.1"/>
    <property type="molecule type" value="Genomic_DNA"/>
</dbReference>
<dbReference type="GO" id="GO:0003677">
    <property type="term" value="F:DNA binding"/>
    <property type="evidence" value="ECO:0007669"/>
    <property type="project" value="UniProtKB-KW"/>
</dbReference>
<evidence type="ECO:0000313" key="5">
    <source>
        <dbReference type="EMBL" id="KDR29626.1"/>
    </source>
</evidence>
<keyword evidence="3" id="KW-0804">Transcription</keyword>
<evidence type="ECO:0000256" key="3">
    <source>
        <dbReference type="ARBA" id="ARBA00023163"/>
    </source>
</evidence>
<evidence type="ECO:0000256" key="2">
    <source>
        <dbReference type="ARBA" id="ARBA00023125"/>
    </source>
</evidence>
<evidence type="ECO:0000259" key="4">
    <source>
        <dbReference type="PROSITE" id="PS50949"/>
    </source>
</evidence>
<keyword evidence="6" id="KW-1185">Reference proteome</keyword>
<keyword evidence="2" id="KW-0238">DNA-binding</keyword>
<comment type="caution">
    <text evidence="5">The sequence shown here is derived from an EMBL/GenBank/DDBJ whole genome shotgun (WGS) entry which is preliminary data.</text>
</comment>
<dbReference type="Pfam" id="PF00392">
    <property type="entry name" value="GntR"/>
    <property type="match status" value="1"/>
</dbReference>
<dbReference type="PROSITE" id="PS50949">
    <property type="entry name" value="HTH_GNTR"/>
    <property type="match status" value="1"/>
</dbReference>
<dbReference type="GO" id="GO:0003700">
    <property type="term" value="F:DNA-binding transcription factor activity"/>
    <property type="evidence" value="ECO:0007669"/>
    <property type="project" value="InterPro"/>
</dbReference>
<dbReference type="Gene3D" id="1.10.10.10">
    <property type="entry name" value="Winged helix-like DNA-binding domain superfamily/Winged helix DNA-binding domain"/>
    <property type="match status" value="1"/>
</dbReference>
<evidence type="ECO:0000313" key="6">
    <source>
        <dbReference type="Proteomes" id="UP000027451"/>
    </source>
</evidence>
<dbReference type="SUPFAM" id="SSF64288">
    <property type="entry name" value="Chorismate lyase-like"/>
    <property type="match status" value="1"/>
</dbReference>
<dbReference type="SMART" id="SM00345">
    <property type="entry name" value="HTH_GNTR"/>
    <property type="match status" value="1"/>
</dbReference>
<dbReference type="CDD" id="cd07377">
    <property type="entry name" value="WHTH_GntR"/>
    <property type="match status" value="1"/>
</dbReference>
<evidence type="ECO:0000256" key="1">
    <source>
        <dbReference type="ARBA" id="ARBA00023015"/>
    </source>
</evidence>
<dbReference type="InterPro" id="IPR036390">
    <property type="entry name" value="WH_DNA-bd_sf"/>
</dbReference>
<reference evidence="5 6" key="1">
    <citation type="submission" date="2014-03" db="EMBL/GenBank/DDBJ databases">
        <title>Draft Genome Sequences of Four Burkholderia Strains.</title>
        <authorList>
            <person name="Liu X.Y."/>
            <person name="Li C.X."/>
            <person name="Xu J.H."/>
        </authorList>
    </citation>
    <scope>NUCLEOTIDE SEQUENCE [LARGE SCALE GENOMIC DNA]</scope>
    <source>
        <strain evidence="5 6">OP-1</strain>
    </source>
</reference>
<dbReference type="InterPro" id="IPR011663">
    <property type="entry name" value="UTRA"/>
</dbReference>
<keyword evidence="1" id="KW-0805">Transcription regulation</keyword>
<dbReference type="InterPro" id="IPR050679">
    <property type="entry name" value="Bact_HTH_transcr_reg"/>
</dbReference>
<dbReference type="GO" id="GO:0045892">
    <property type="term" value="P:negative regulation of DNA-templated transcription"/>
    <property type="evidence" value="ECO:0007669"/>
    <property type="project" value="TreeGrafter"/>
</dbReference>
<feature type="domain" description="HTH gntR-type" evidence="4">
    <location>
        <begin position="3"/>
        <end position="71"/>
    </location>
</feature>
<name>A0A656QK20_9BURK</name>
<sequence length="236" mass="25856">MTQTRFRQIEEALRQQIIANDLAPGVKLPSEAELVEQYGASRITIRQALAGLHASGLIEKINGKGSFVTRPSERSDLGQLTGFYEAARKRGQTANGELLSVRTITPPPFAMEALGLSEGDTLVCATTLRLWDAAPVAMFMVMADPALMDALVAEDLETNDVTSILEERLGYRLKHLETESAAIAATKEHARRLKVDPGAPLLRVRCTPFDIQGKALCCAELLFRGDRFAYKAKVSR</sequence>
<dbReference type="InterPro" id="IPR036388">
    <property type="entry name" value="WH-like_DNA-bd_sf"/>
</dbReference>
<dbReference type="PANTHER" id="PTHR44846:SF17">
    <property type="entry name" value="GNTR-FAMILY TRANSCRIPTIONAL REGULATOR"/>
    <property type="match status" value="1"/>
</dbReference>
<protein>
    <submittedName>
        <fullName evidence="5">GntR family transcriptional regulator</fullName>
    </submittedName>
</protein>
<organism evidence="5 6">
    <name type="scientific">Caballeronia zhejiangensis</name>
    <dbReference type="NCBI Taxonomy" id="871203"/>
    <lineage>
        <taxon>Bacteria</taxon>
        <taxon>Pseudomonadati</taxon>
        <taxon>Pseudomonadota</taxon>
        <taxon>Betaproteobacteria</taxon>
        <taxon>Burkholderiales</taxon>
        <taxon>Burkholderiaceae</taxon>
        <taxon>Caballeronia</taxon>
    </lineage>
</organism>
<dbReference type="RefSeq" id="WP_008347350.1">
    <property type="nucleotide sequence ID" value="NZ_CADFFU010000010.1"/>
</dbReference>
<gene>
    <name evidence="5" type="ORF">BG60_06035</name>
</gene>
<dbReference type="Proteomes" id="UP000027451">
    <property type="component" value="Unassembled WGS sequence"/>
</dbReference>
<dbReference type="Pfam" id="PF07702">
    <property type="entry name" value="UTRA"/>
    <property type="match status" value="1"/>
</dbReference>
<dbReference type="AlphaFoldDB" id="A0A656QK20"/>
<dbReference type="InterPro" id="IPR000524">
    <property type="entry name" value="Tscrpt_reg_HTH_GntR"/>
</dbReference>
<dbReference type="Gene3D" id="3.40.1410.10">
    <property type="entry name" value="Chorismate lyase-like"/>
    <property type="match status" value="1"/>
</dbReference>
<dbReference type="PRINTS" id="PR00035">
    <property type="entry name" value="HTHGNTR"/>
</dbReference>
<accession>A0A656QK20</accession>
<dbReference type="InterPro" id="IPR028978">
    <property type="entry name" value="Chorismate_lyase_/UTRA_dom_sf"/>
</dbReference>
<dbReference type="SMART" id="SM00866">
    <property type="entry name" value="UTRA"/>
    <property type="match status" value="1"/>
</dbReference>
<proteinExistence type="predicted"/>
<dbReference type="PANTHER" id="PTHR44846">
    <property type="entry name" value="MANNOSYL-D-GLYCERATE TRANSPORT/METABOLISM SYSTEM REPRESSOR MNGR-RELATED"/>
    <property type="match status" value="1"/>
</dbReference>
<dbReference type="OrthoDB" id="8584262at2"/>